<keyword evidence="3 6" id="KW-1133">Transmembrane helix</keyword>
<dbReference type="Pfam" id="PF03168">
    <property type="entry name" value="LEA_2"/>
    <property type="match status" value="1"/>
</dbReference>
<evidence type="ECO:0000313" key="9">
    <source>
        <dbReference type="Proteomes" id="UP000306102"/>
    </source>
</evidence>
<evidence type="ECO:0000256" key="1">
    <source>
        <dbReference type="ARBA" id="ARBA00004167"/>
    </source>
</evidence>
<feature type="compositionally biased region" description="Low complexity" evidence="5">
    <location>
        <begin position="11"/>
        <end position="24"/>
    </location>
</feature>
<dbReference type="AlphaFoldDB" id="A0A4S4E401"/>
<comment type="subcellular location">
    <subcellularLocation>
        <location evidence="1">Membrane</location>
        <topology evidence="1">Single-pass membrane protein</topology>
    </subcellularLocation>
</comment>
<dbReference type="InterPro" id="IPR044839">
    <property type="entry name" value="NDR1-like"/>
</dbReference>
<feature type="domain" description="Late embryogenesis abundant protein LEA-2 subgroup" evidence="7">
    <location>
        <begin position="143"/>
        <end position="246"/>
    </location>
</feature>
<dbReference type="Proteomes" id="UP000306102">
    <property type="component" value="Unassembled WGS sequence"/>
</dbReference>
<comment type="caution">
    <text evidence="8">The sequence shown here is derived from an EMBL/GenBank/DDBJ whole genome shotgun (WGS) entry which is preliminary data.</text>
</comment>
<proteinExistence type="predicted"/>
<reference evidence="8 9" key="1">
    <citation type="journal article" date="2018" name="Proc. Natl. Acad. Sci. U.S.A.">
        <title>Draft genome sequence of Camellia sinensis var. sinensis provides insights into the evolution of the tea genome and tea quality.</title>
        <authorList>
            <person name="Wei C."/>
            <person name="Yang H."/>
            <person name="Wang S."/>
            <person name="Zhao J."/>
            <person name="Liu C."/>
            <person name="Gao L."/>
            <person name="Xia E."/>
            <person name="Lu Y."/>
            <person name="Tai Y."/>
            <person name="She G."/>
            <person name="Sun J."/>
            <person name="Cao H."/>
            <person name="Tong W."/>
            <person name="Gao Q."/>
            <person name="Li Y."/>
            <person name="Deng W."/>
            <person name="Jiang X."/>
            <person name="Wang W."/>
            <person name="Chen Q."/>
            <person name="Zhang S."/>
            <person name="Li H."/>
            <person name="Wu J."/>
            <person name="Wang P."/>
            <person name="Li P."/>
            <person name="Shi C."/>
            <person name="Zheng F."/>
            <person name="Jian J."/>
            <person name="Huang B."/>
            <person name="Shan D."/>
            <person name="Shi M."/>
            <person name="Fang C."/>
            <person name="Yue Y."/>
            <person name="Li F."/>
            <person name="Li D."/>
            <person name="Wei S."/>
            <person name="Han B."/>
            <person name="Jiang C."/>
            <person name="Yin Y."/>
            <person name="Xia T."/>
            <person name="Zhang Z."/>
            <person name="Bennetzen J.L."/>
            <person name="Zhao S."/>
            <person name="Wan X."/>
        </authorList>
    </citation>
    <scope>NUCLEOTIDE SEQUENCE [LARGE SCALE GENOMIC DNA]</scope>
    <source>
        <strain evidence="9">cv. Shuchazao</strain>
        <tissue evidence="8">Leaf</tissue>
    </source>
</reference>
<accession>A0A4S4E401</accession>
<evidence type="ECO:0000256" key="2">
    <source>
        <dbReference type="ARBA" id="ARBA00022692"/>
    </source>
</evidence>
<feature type="transmembrane region" description="Helical" evidence="6">
    <location>
        <begin position="85"/>
        <end position="111"/>
    </location>
</feature>
<evidence type="ECO:0000256" key="6">
    <source>
        <dbReference type="SAM" id="Phobius"/>
    </source>
</evidence>
<dbReference type="PANTHER" id="PTHR31234:SF72">
    <property type="entry name" value="NDR1_HIN1-LIKE PROTEIN 6"/>
    <property type="match status" value="1"/>
</dbReference>
<dbReference type="GO" id="GO:0098542">
    <property type="term" value="P:defense response to other organism"/>
    <property type="evidence" value="ECO:0007669"/>
    <property type="project" value="InterPro"/>
</dbReference>
<dbReference type="Gene3D" id="2.60.40.1820">
    <property type="match status" value="1"/>
</dbReference>
<evidence type="ECO:0000256" key="3">
    <source>
        <dbReference type="ARBA" id="ARBA00022989"/>
    </source>
</evidence>
<feature type="compositionally biased region" description="Pro residues" evidence="5">
    <location>
        <begin position="33"/>
        <end position="46"/>
    </location>
</feature>
<protein>
    <recommendedName>
        <fullName evidence="7">Late embryogenesis abundant protein LEA-2 subgroup domain-containing protein</fullName>
    </recommendedName>
</protein>
<dbReference type="GO" id="GO:0005886">
    <property type="term" value="C:plasma membrane"/>
    <property type="evidence" value="ECO:0007669"/>
    <property type="project" value="TreeGrafter"/>
</dbReference>
<dbReference type="InterPro" id="IPR004864">
    <property type="entry name" value="LEA_2"/>
</dbReference>
<dbReference type="SUPFAM" id="SSF117070">
    <property type="entry name" value="LEA14-like"/>
    <property type="match status" value="1"/>
</dbReference>
<evidence type="ECO:0000259" key="7">
    <source>
        <dbReference type="Pfam" id="PF03168"/>
    </source>
</evidence>
<evidence type="ECO:0000256" key="4">
    <source>
        <dbReference type="ARBA" id="ARBA00023136"/>
    </source>
</evidence>
<name>A0A4S4E401_CAMSN</name>
<keyword evidence="9" id="KW-1185">Reference proteome</keyword>
<evidence type="ECO:0000313" key="8">
    <source>
        <dbReference type="EMBL" id="THG10194.1"/>
    </source>
</evidence>
<dbReference type="EMBL" id="SDRB02007971">
    <property type="protein sequence ID" value="THG10194.1"/>
    <property type="molecule type" value="Genomic_DNA"/>
</dbReference>
<sequence>MADRVHPRDSPPSSGEASTTSSSAHRNDLPLKPSHPVPEKPVPPPATYVIQVPKDQIYRYPPPENARRMQKLARRKPRRSCCCRCICWSLALLLLLIFLLAATAGVLYLIFRPQAPKYSVDSIAISGFNLTSVSSISPEFDVTIRAQNPNKKIGIYYETGSSVSVYYSDVDLCNGALPAFYQPSKNLTVFQMALKGSSILLKSSVHSALVAQQKSGTVPFKLNLKAPVKIKVGAVKTWTITVKVKCDLTVDSLTPAAKIVSEDCKYSVKLW</sequence>
<keyword evidence="2 6" id="KW-0812">Transmembrane</keyword>
<organism evidence="8 9">
    <name type="scientific">Camellia sinensis var. sinensis</name>
    <name type="common">China tea</name>
    <dbReference type="NCBI Taxonomy" id="542762"/>
    <lineage>
        <taxon>Eukaryota</taxon>
        <taxon>Viridiplantae</taxon>
        <taxon>Streptophyta</taxon>
        <taxon>Embryophyta</taxon>
        <taxon>Tracheophyta</taxon>
        <taxon>Spermatophyta</taxon>
        <taxon>Magnoliopsida</taxon>
        <taxon>eudicotyledons</taxon>
        <taxon>Gunneridae</taxon>
        <taxon>Pentapetalae</taxon>
        <taxon>asterids</taxon>
        <taxon>Ericales</taxon>
        <taxon>Theaceae</taxon>
        <taxon>Camellia</taxon>
    </lineage>
</organism>
<gene>
    <name evidence="8" type="ORF">TEA_013887</name>
</gene>
<dbReference type="PANTHER" id="PTHR31234">
    <property type="entry name" value="LATE EMBRYOGENESIS ABUNDANT (LEA) HYDROXYPROLINE-RICH GLYCOPROTEIN FAMILY"/>
    <property type="match status" value="1"/>
</dbReference>
<evidence type="ECO:0000256" key="5">
    <source>
        <dbReference type="SAM" id="MobiDB-lite"/>
    </source>
</evidence>
<feature type="region of interest" description="Disordered" evidence="5">
    <location>
        <begin position="1"/>
        <end position="46"/>
    </location>
</feature>
<keyword evidence="4 6" id="KW-0472">Membrane</keyword>